<feature type="compositionally biased region" description="Basic residues" evidence="1">
    <location>
        <begin position="72"/>
        <end position="84"/>
    </location>
</feature>
<reference evidence="2" key="1">
    <citation type="journal article" date="2019" name="bioRxiv">
        <title>The Genome of the Zebra Mussel, Dreissena polymorpha: A Resource for Invasive Species Research.</title>
        <authorList>
            <person name="McCartney M.A."/>
            <person name="Auch B."/>
            <person name="Kono T."/>
            <person name="Mallez S."/>
            <person name="Zhang Y."/>
            <person name="Obille A."/>
            <person name="Becker A."/>
            <person name="Abrahante J.E."/>
            <person name="Garbe J."/>
            <person name="Badalamenti J.P."/>
            <person name="Herman A."/>
            <person name="Mangelson H."/>
            <person name="Liachko I."/>
            <person name="Sullivan S."/>
            <person name="Sone E.D."/>
            <person name="Koren S."/>
            <person name="Silverstein K.A.T."/>
            <person name="Beckman K.B."/>
            <person name="Gohl D.M."/>
        </authorList>
    </citation>
    <scope>NUCLEOTIDE SEQUENCE</scope>
    <source>
        <strain evidence="2">Duluth1</strain>
        <tissue evidence="2">Whole animal</tissue>
    </source>
</reference>
<keyword evidence="3" id="KW-1185">Reference proteome</keyword>
<sequence>MAEEYFYDLRPQPPLSGIGKSHQPVDEPHHKKTGGLSSNFEDPDSLPQFELRKASPAPLNATAGGKSDSTVKKKKKKKKKTDEE</sequence>
<organism evidence="2 3">
    <name type="scientific">Dreissena polymorpha</name>
    <name type="common">Zebra mussel</name>
    <name type="synonym">Mytilus polymorpha</name>
    <dbReference type="NCBI Taxonomy" id="45954"/>
    <lineage>
        <taxon>Eukaryota</taxon>
        <taxon>Metazoa</taxon>
        <taxon>Spiralia</taxon>
        <taxon>Lophotrochozoa</taxon>
        <taxon>Mollusca</taxon>
        <taxon>Bivalvia</taxon>
        <taxon>Autobranchia</taxon>
        <taxon>Heteroconchia</taxon>
        <taxon>Euheterodonta</taxon>
        <taxon>Imparidentia</taxon>
        <taxon>Neoheterodontei</taxon>
        <taxon>Myida</taxon>
        <taxon>Dreissenoidea</taxon>
        <taxon>Dreissenidae</taxon>
        <taxon>Dreissena</taxon>
    </lineage>
</organism>
<protein>
    <submittedName>
        <fullName evidence="2">Uncharacterized protein</fullName>
    </submittedName>
</protein>
<dbReference type="AlphaFoldDB" id="A0A9D4BNT5"/>
<dbReference type="Proteomes" id="UP000828390">
    <property type="component" value="Unassembled WGS sequence"/>
</dbReference>
<feature type="region of interest" description="Disordered" evidence="1">
    <location>
        <begin position="1"/>
        <end position="84"/>
    </location>
</feature>
<proteinExistence type="predicted"/>
<comment type="caution">
    <text evidence="2">The sequence shown here is derived from an EMBL/GenBank/DDBJ whole genome shotgun (WGS) entry which is preliminary data.</text>
</comment>
<accession>A0A9D4BNT5</accession>
<gene>
    <name evidence="2" type="ORF">DPMN_076600</name>
</gene>
<evidence type="ECO:0000313" key="3">
    <source>
        <dbReference type="Proteomes" id="UP000828390"/>
    </source>
</evidence>
<name>A0A9D4BNT5_DREPO</name>
<evidence type="ECO:0000313" key="2">
    <source>
        <dbReference type="EMBL" id="KAH3701611.1"/>
    </source>
</evidence>
<reference evidence="2" key="2">
    <citation type="submission" date="2020-11" db="EMBL/GenBank/DDBJ databases">
        <authorList>
            <person name="McCartney M.A."/>
            <person name="Auch B."/>
            <person name="Kono T."/>
            <person name="Mallez S."/>
            <person name="Becker A."/>
            <person name="Gohl D.M."/>
            <person name="Silverstein K.A.T."/>
            <person name="Koren S."/>
            <person name="Bechman K.B."/>
            <person name="Herman A."/>
            <person name="Abrahante J.E."/>
            <person name="Garbe J."/>
        </authorList>
    </citation>
    <scope>NUCLEOTIDE SEQUENCE</scope>
    <source>
        <strain evidence="2">Duluth1</strain>
        <tissue evidence="2">Whole animal</tissue>
    </source>
</reference>
<evidence type="ECO:0000256" key="1">
    <source>
        <dbReference type="SAM" id="MobiDB-lite"/>
    </source>
</evidence>
<dbReference type="EMBL" id="JAIWYP010000015">
    <property type="protein sequence ID" value="KAH3701611.1"/>
    <property type="molecule type" value="Genomic_DNA"/>
</dbReference>